<dbReference type="EMBL" id="QGKY02001925">
    <property type="protein sequence ID" value="KAF2547554.1"/>
    <property type="molecule type" value="Genomic_DNA"/>
</dbReference>
<accession>A0A8S9GS49</accession>
<reference evidence="1" key="1">
    <citation type="submission" date="2019-12" db="EMBL/GenBank/DDBJ databases">
        <title>Genome sequencing and annotation of Brassica cretica.</title>
        <authorList>
            <person name="Studholme D.J."/>
            <person name="Sarris P.F."/>
        </authorList>
    </citation>
    <scope>NUCLEOTIDE SEQUENCE</scope>
    <source>
        <strain evidence="1">PFS-102/07</strain>
        <tissue evidence="1">Leaf</tissue>
    </source>
</reference>
<protein>
    <submittedName>
        <fullName evidence="1">Uncharacterized protein</fullName>
    </submittedName>
</protein>
<gene>
    <name evidence="1" type="ORF">F2Q70_00019261</name>
</gene>
<sequence length="113" mass="12673">MKEALCDFGDILRKMHQGQGICSDSTRPDSDTVATRSFRFRFRFTVIFFRHYWAQTLGSNMIPIAQKTYTIFTGSRLYVCHEVPMDKGMAVSSPPTGGESAPGLSLCCVWPVL</sequence>
<evidence type="ECO:0000313" key="1">
    <source>
        <dbReference type="EMBL" id="KAF2547554.1"/>
    </source>
</evidence>
<proteinExistence type="predicted"/>
<comment type="caution">
    <text evidence="1">The sequence shown here is derived from an EMBL/GenBank/DDBJ whole genome shotgun (WGS) entry which is preliminary data.</text>
</comment>
<organism evidence="1">
    <name type="scientific">Brassica cretica</name>
    <name type="common">Mustard</name>
    <dbReference type="NCBI Taxonomy" id="69181"/>
    <lineage>
        <taxon>Eukaryota</taxon>
        <taxon>Viridiplantae</taxon>
        <taxon>Streptophyta</taxon>
        <taxon>Embryophyta</taxon>
        <taxon>Tracheophyta</taxon>
        <taxon>Spermatophyta</taxon>
        <taxon>Magnoliopsida</taxon>
        <taxon>eudicotyledons</taxon>
        <taxon>Gunneridae</taxon>
        <taxon>Pentapetalae</taxon>
        <taxon>rosids</taxon>
        <taxon>malvids</taxon>
        <taxon>Brassicales</taxon>
        <taxon>Brassicaceae</taxon>
        <taxon>Brassiceae</taxon>
        <taxon>Brassica</taxon>
    </lineage>
</organism>
<dbReference type="AlphaFoldDB" id="A0A8S9GS49"/>
<name>A0A8S9GS49_BRACR</name>